<dbReference type="PANTHER" id="PTHR22916">
    <property type="entry name" value="GLYCOSYLTRANSFERASE"/>
    <property type="match status" value="1"/>
</dbReference>
<keyword evidence="3" id="KW-1185">Reference proteome</keyword>
<dbReference type="Pfam" id="PF00535">
    <property type="entry name" value="Glycos_transf_2"/>
    <property type="match status" value="1"/>
</dbReference>
<dbReference type="AlphaFoldDB" id="A0A9X1IPG7"/>
<evidence type="ECO:0000313" key="2">
    <source>
        <dbReference type="EMBL" id="MCB5161513.1"/>
    </source>
</evidence>
<dbReference type="CDD" id="cd00761">
    <property type="entry name" value="Glyco_tranf_GTA_type"/>
    <property type="match status" value="1"/>
</dbReference>
<dbReference type="Proteomes" id="UP001139095">
    <property type="component" value="Unassembled WGS sequence"/>
</dbReference>
<reference evidence="2" key="1">
    <citation type="submission" date="2021-10" db="EMBL/GenBank/DDBJ databases">
        <title>Marinomonas pontica sp. nov., isolated from the Black Sea.</title>
        <authorList>
            <person name="Zhao L.-H."/>
            <person name="Xue J.-H."/>
        </authorList>
    </citation>
    <scope>NUCLEOTIDE SEQUENCE</scope>
    <source>
        <strain evidence="2">E8</strain>
    </source>
</reference>
<protein>
    <submittedName>
        <fullName evidence="2">Glycosyltransferase family 2 protein</fullName>
    </submittedName>
</protein>
<evidence type="ECO:0000313" key="3">
    <source>
        <dbReference type="Proteomes" id="UP001139095"/>
    </source>
</evidence>
<proteinExistence type="predicted"/>
<organism evidence="2 3">
    <name type="scientific">Marinomonas algarum</name>
    <dbReference type="NCBI Taxonomy" id="2883105"/>
    <lineage>
        <taxon>Bacteria</taxon>
        <taxon>Pseudomonadati</taxon>
        <taxon>Pseudomonadota</taxon>
        <taxon>Gammaproteobacteria</taxon>
        <taxon>Oceanospirillales</taxon>
        <taxon>Oceanospirillaceae</taxon>
        <taxon>Marinomonas</taxon>
    </lineage>
</organism>
<dbReference type="RefSeq" id="WP_226753888.1">
    <property type="nucleotide sequence ID" value="NZ_JAJATW010000007.1"/>
</dbReference>
<dbReference type="SUPFAM" id="SSF53448">
    <property type="entry name" value="Nucleotide-diphospho-sugar transferases"/>
    <property type="match status" value="1"/>
</dbReference>
<dbReference type="InterPro" id="IPR029044">
    <property type="entry name" value="Nucleotide-diphossugar_trans"/>
</dbReference>
<sequence>MLRNDLSISIIIPAYNVEKYLYEALDSIKSQTCMPDEVILIDDGSSDKTLEIAKSFKFTFPYRVVSIENGGQGNARNIGISLSNSEYVYFFDSDDLLVSSFVSDIKGLLRDNYKPDIVLFSGESFNDPDYKGNRWVSYCRGFTGFFNQRADLLASGLESKGLFCSPCMYISKKLLWGKDKLEFGAGFFEDEAILFPLLFSCNSFLVIDDVYFLRRNRENSTMTMKVTKKHVDGALNCIETNLNLLNRLHLTAEEQGYIKKRIEDDCIRYILTARRAESNLNYKRILSIAIATRNVSLFLKFSMYFMQLDQLKFIRKIGKIVLKSR</sequence>
<dbReference type="EMBL" id="JAJATW010000007">
    <property type="protein sequence ID" value="MCB5161513.1"/>
    <property type="molecule type" value="Genomic_DNA"/>
</dbReference>
<accession>A0A9X1IPG7</accession>
<dbReference type="InterPro" id="IPR001173">
    <property type="entry name" value="Glyco_trans_2-like"/>
</dbReference>
<dbReference type="GO" id="GO:0016758">
    <property type="term" value="F:hexosyltransferase activity"/>
    <property type="evidence" value="ECO:0007669"/>
    <property type="project" value="UniProtKB-ARBA"/>
</dbReference>
<dbReference type="Gene3D" id="3.90.550.10">
    <property type="entry name" value="Spore Coat Polysaccharide Biosynthesis Protein SpsA, Chain A"/>
    <property type="match status" value="1"/>
</dbReference>
<feature type="domain" description="Glycosyltransferase 2-like" evidence="1">
    <location>
        <begin position="9"/>
        <end position="131"/>
    </location>
</feature>
<comment type="caution">
    <text evidence="2">The sequence shown here is derived from an EMBL/GenBank/DDBJ whole genome shotgun (WGS) entry which is preliminary data.</text>
</comment>
<gene>
    <name evidence="2" type="ORF">LG368_06315</name>
</gene>
<name>A0A9X1IPG7_9GAMM</name>
<evidence type="ECO:0000259" key="1">
    <source>
        <dbReference type="Pfam" id="PF00535"/>
    </source>
</evidence>